<dbReference type="Proteomes" id="UP000595038">
    <property type="component" value="Chromosome"/>
</dbReference>
<dbReference type="PANTHER" id="PTHR43479">
    <property type="entry name" value="ACREF/ENVCD OPERON REPRESSOR-RELATED"/>
    <property type="match status" value="1"/>
</dbReference>
<dbReference type="InterPro" id="IPR039532">
    <property type="entry name" value="TetR_C_Firmicutes"/>
</dbReference>
<dbReference type="InterPro" id="IPR001647">
    <property type="entry name" value="HTH_TetR"/>
</dbReference>
<keyword evidence="2 3" id="KW-0238">DNA-binding</keyword>
<sequence>MEDRRSIKTKRAIKEAFLKLLHEKEINKITVSDLSRRADLGRGTFYLHYRDVFDLYEQIENELFDQLGKFYDDYFPSEDPHHLLTFIEKTTEYIYQNAAIFTLLTKPKGNILTINKFKDFFKQKIFEELSMMQQSGNEMACDEMEITFLVSGAVGIFEEWINGGMVQTPAHIAGVVHRILLKIAM</sequence>
<reference evidence="6 7" key="1">
    <citation type="submission" date="2019-06" db="EMBL/GenBank/DDBJ databases">
        <title>Genome sequence analysis of &gt;100 Bacillus licheniformis strains suggests intrinsic resistance to this species.</title>
        <authorList>
            <person name="Wels M."/>
            <person name="Siezen R.J."/>
            <person name="Johansen E."/>
            <person name="Stuer-Lauridsen B."/>
            <person name="Bjerre K."/>
            <person name="Nielsen B.K.K."/>
        </authorList>
    </citation>
    <scope>NUCLEOTIDE SEQUENCE [LARGE SCALE GENOMIC DNA]</scope>
    <source>
        <strain evidence="6 7">BAC-16736</strain>
    </source>
</reference>
<evidence type="ECO:0000259" key="4">
    <source>
        <dbReference type="PROSITE" id="PS50977"/>
    </source>
</evidence>
<dbReference type="EMBL" id="CP065647">
    <property type="protein sequence ID" value="QPR72828.1"/>
    <property type="molecule type" value="Genomic_DNA"/>
</dbReference>
<evidence type="ECO:0000313" key="7">
    <source>
        <dbReference type="Proteomes" id="UP000435910"/>
    </source>
</evidence>
<accession>A0A1Y0YBA1</accession>
<feature type="DNA-binding region" description="H-T-H motif" evidence="3">
    <location>
        <begin position="30"/>
        <end position="49"/>
    </location>
</feature>
<evidence type="ECO:0000256" key="1">
    <source>
        <dbReference type="ARBA" id="ARBA00022491"/>
    </source>
</evidence>
<protein>
    <submittedName>
        <fullName evidence="5">TetR/AcrR family transcriptional regulator</fullName>
    </submittedName>
</protein>
<reference evidence="5 8" key="2">
    <citation type="submission" date="2020-12" db="EMBL/GenBank/DDBJ databases">
        <title>FDA dAtabase for Regulatory Grade micrObial Sequences (FDA-ARGOS): Supporting development and validation of Infectious Disease Dx tests.</title>
        <authorList>
            <person name="Nelson B."/>
            <person name="Plummer A."/>
            <person name="Tallon L."/>
            <person name="Sadzewicz L."/>
            <person name="Zhao X."/>
            <person name="Boylan J."/>
            <person name="Ott S."/>
            <person name="Bowen H."/>
            <person name="Vavikolanu K."/>
            <person name="Mehta A."/>
            <person name="Aluvathingal J."/>
            <person name="Nadendla S."/>
            <person name="Myers T."/>
            <person name="Yan Y."/>
            <person name="Sichtig H."/>
        </authorList>
    </citation>
    <scope>NUCLEOTIDE SEQUENCE [LARGE SCALE GENOMIC DNA]</scope>
    <source>
        <strain evidence="5 8">FDAARGOS_923</strain>
    </source>
</reference>
<dbReference type="GO" id="GO:0003677">
    <property type="term" value="F:DNA binding"/>
    <property type="evidence" value="ECO:0007669"/>
    <property type="project" value="UniProtKB-UniRule"/>
</dbReference>
<dbReference type="Gene3D" id="1.10.357.10">
    <property type="entry name" value="Tetracycline Repressor, domain 2"/>
    <property type="match status" value="1"/>
</dbReference>
<dbReference type="OMA" id="IWFEYFK"/>
<dbReference type="AlphaFoldDB" id="A0A1Y0YBA1"/>
<organism evidence="6 7">
    <name type="scientific">Bacillus licheniformis</name>
    <dbReference type="NCBI Taxonomy" id="1402"/>
    <lineage>
        <taxon>Bacteria</taxon>
        <taxon>Bacillati</taxon>
        <taxon>Bacillota</taxon>
        <taxon>Bacilli</taxon>
        <taxon>Bacillales</taxon>
        <taxon>Bacillaceae</taxon>
        <taxon>Bacillus</taxon>
    </lineage>
</organism>
<dbReference type="GeneID" id="92858477"/>
<gene>
    <name evidence="6" type="ORF">CHCC16736_0276</name>
    <name evidence="5" type="ORF">I6G80_24175</name>
</gene>
<feature type="domain" description="HTH tetR-type" evidence="4">
    <location>
        <begin position="7"/>
        <end position="67"/>
    </location>
</feature>
<dbReference type="SUPFAM" id="SSF46689">
    <property type="entry name" value="Homeodomain-like"/>
    <property type="match status" value="1"/>
</dbReference>
<dbReference type="EMBL" id="NILC01000022">
    <property type="protein sequence ID" value="TWL28181.1"/>
    <property type="molecule type" value="Genomic_DNA"/>
</dbReference>
<dbReference type="Proteomes" id="UP000435910">
    <property type="component" value="Unassembled WGS sequence"/>
</dbReference>
<evidence type="ECO:0000313" key="8">
    <source>
        <dbReference type="Proteomes" id="UP000595038"/>
    </source>
</evidence>
<dbReference type="PANTHER" id="PTHR43479:SF7">
    <property type="entry name" value="TETR-FAMILY TRANSCRIPTIONAL REGULATOR"/>
    <property type="match status" value="1"/>
</dbReference>
<keyword evidence="1" id="KW-0678">Repressor</keyword>
<proteinExistence type="predicted"/>
<dbReference type="Pfam" id="PF14278">
    <property type="entry name" value="TetR_C_8"/>
    <property type="match status" value="1"/>
</dbReference>
<name>A0A1Y0YBA1_BACLI</name>
<evidence type="ECO:0000313" key="5">
    <source>
        <dbReference type="EMBL" id="QPR72828.1"/>
    </source>
</evidence>
<dbReference type="RefSeq" id="WP_003179149.1">
    <property type="nucleotide sequence ID" value="NZ_BEXU01000024.1"/>
</dbReference>
<dbReference type="InterPro" id="IPR050624">
    <property type="entry name" value="HTH-type_Tx_Regulator"/>
</dbReference>
<evidence type="ECO:0000256" key="2">
    <source>
        <dbReference type="ARBA" id="ARBA00023125"/>
    </source>
</evidence>
<dbReference type="PROSITE" id="PS50977">
    <property type="entry name" value="HTH_TETR_2"/>
    <property type="match status" value="1"/>
</dbReference>
<evidence type="ECO:0000256" key="3">
    <source>
        <dbReference type="PROSITE-ProRule" id="PRU00335"/>
    </source>
</evidence>
<dbReference type="InterPro" id="IPR009057">
    <property type="entry name" value="Homeodomain-like_sf"/>
</dbReference>
<evidence type="ECO:0000313" key="6">
    <source>
        <dbReference type="EMBL" id="TWL28181.1"/>
    </source>
</evidence>